<sequence>MASLIDQASQGAGQGYQGAGRLADTGIGSLRYQAVNIETPKAEPSTLHQVFDQFLATSSSIAKEYVDDKKQSAENDYLIKKAQLETGKIPQQEFNDWVNKGDVFYKDNPYARKVARKDIGLQARHEADASVMDDIRAGKFKTRDEMDSVLRQKRQDVLKTYQTTFGIADDDHDVLTGAGNGLVESDIALHEGWSS</sequence>
<keyword evidence="2" id="KW-1185">Reference proteome</keyword>
<feature type="non-terminal residue" evidence="1">
    <location>
        <position position="1"/>
    </location>
</feature>
<reference evidence="1" key="1">
    <citation type="submission" date="2022-08" db="EMBL/GenBank/DDBJ databases">
        <authorList>
            <person name="Deng Y."/>
            <person name="Han X.-F."/>
            <person name="Zhang Y.-Q."/>
        </authorList>
    </citation>
    <scope>NUCLEOTIDE SEQUENCE</scope>
    <source>
        <strain evidence="1">CPCC 203386</strain>
    </source>
</reference>
<dbReference type="EMBL" id="JANLCJ010000597">
    <property type="protein sequence ID" value="MCS5737320.1"/>
    <property type="molecule type" value="Genomic_DNA"/>
</dbReference>
<feature type="non-terminal residue" evidence="1">
    <location>
        <position position="195"/>
    </location>
</feature>
<organism evidence="1 2">
    <name type="scientific">Herbiconiux daphne</name>
    <dbReference type="NCBI Taxonomy" id="2970914"/>
    <lineage>
        <taxon>Bacteria</taxon>
        <taxon>Bacillati</taxon>
        <taxon>Actinomycetota</taxon>
        <taxon>Actinomycetes</taxon>
        <taxon>Micrococcales</taxon>
        <taxon>Microbacteriaceae</taxon>
        <taxon>Herbiconiux</taxon>
    </lineage>
</organism>
<name>A0ABT2HBI2_9MICO</name>
<protein>
    <submittedName>
        <fullName evidence="1">Uncharacterized protein</fullName>
    </submittedName>
</protein>
<dbReference type="RefSeq" id="WP_259543678.1">
    <property type="nucleotide sequence ID" value="NZ_JANLCJ010000597.1"/>
</dbReference>
<dbReference type="InterPro" id="IPR038993">
    <property type="entry name" value="Gp15"/>
</dbReference>
<dbReference type="Proteomes" id="UP001165586">
    <property type="component" value="Unassembled WGS sequence"/>
</dbReference>
<dbReference type="Pfam" id="PF26212">
    <property type="entry name" value="Phage_T7_Gp15"/>
    <property type="match status" value="1"/>
</dbReference>
<comment type="caution">
    <text evidence="1">The sequence shown here is derived from an EMBL/GenBank/DDBJ whole genome shotgun (WGS) entry which is preliminary data.</text>
</comment>
<proteinExistence type="predicted"/>
<evidence type="ECO:0000313" key="1">
    <source>
        <dbReference type="EMBL" id="MCS5737320.1"/>
    </source>
</evidence>
<evidence type="ECO:0000313" key="2">
    <source>
        <dbReference type="Proteomes" id="UP001165586"/>
    </source>
</evidence>
<gene>
    <name evidence="1" type="ORF">N1032_26675</name>
</gene>
<accession>A0ABT2HBI2</accession>